<name>A0ABV1V017_9ACTN</name>
<reference evidence="1 2" key="1">
    <citation type="submission" date="2024-06" db="EMBL/GenBank/DDBJ databases">
        <title>The Natural Products Discovery Center: Release of the First 8490 Sequenced Strains for Exploring Actinobacteria Biosynthetic Diversity.</title>
        <authorList>
            <person name="Kalkreuter E."/>
            <person name="Kautsar S.A."/>
            <person name="Yang D."/>
            <person name="Bader C.D."/>
            <person name="Teijaro C.N."/>
            <person name="Fluegel L."/>
            <person name="Davis C.M."/>
            <person name="Simpson J.R."/>
            <person name="Lauterbach L."/>
            <person name="Steele A.D."/>
            <person name="Gui C."/>
            <person name="Meng S."/>
            <person name="Li G."/>
            <person name="Viehrig K."/>
            <person name="Ye F."/>
            <person name="Su P."/>
            <person name="Kiefer A.F."/>
            <person name="Nichols A."/>
            <person name="Cepeda A.J."/>
            <person name="Yan W."/>
            <person name="Fan B."/>
            <person name="Jiang Y."/>
            <person name="Adhikari A."/>
            <person name="Zheng C.-J."/>
            <person name="Schuster L."/>
            <person name="Cowan T.M."/>
            <person name="Smanski M.J."/>
            <person name="Chevrette M.G."/>
            <person name="De Carvalho L.P.S."/>
            <person name="Shen B."/>
        </authorList>
    </citation>
    <scope>NUCLEOTIDE SEQUENCE [LARGE SCALE GENOMIC DNA]</scope>
    <source>
        <strain evidence="1 2">NPDC000837</strain>
    </source>
</reference>
<comment type="caution">
    <text evidence="1">The sequence shown here is derived from an EMBL/GenBank/DDBJ whole genome shotgun (WGS) entry which is preliminary data.</text>
</comment>
<dbReference type="RefSeq" id="WP_351977750.1">
    <property type="nucleotide sequence ID" value="NZ_JBEPBX010000023.1"/>
</dbReference>
<gene>
    <name evidence="1" type="ORF">ABT276_23965</name>
</gene>
<keyword evidence="2" id="KW-1185">Reference proteome</keyword>
<protein>
    <submittedName>
        <fullName evidence="1">Uncharacterized protein</fullName>
    </submittedName>
</protein>
<evidence type="ECO:0000313" key="2">
    <source>
        <dbReference type="Proteomes" id="UP001445472"/>
    </source>
</evidence>
<proteinExistence type="predicted"/>
<accession>A0ABV1V017</accession>
<organism evidence="1 2">
    <name type="scientific">Streptomyces xantholiticus</name>
    <dbReference type="NCBI Taxonomy" id="68285"/>
    <lineage>
        <taxon>Bacteria</taxon>
        <taxon>Bacillati</taxon>
        <taxon>Actinomycetota</taxon>
        <taxon>Actinomycetes</taxon>
        <taxon>Kitasatosporales</taxon>
        <taxon>Streptomycetaceae</taxon>
        <taxon>Streptomyces</taxon>
    </lineage>
</organism>
<sequence>MSEKTFDLGWGDEEEPETTADTLTAVDTTRDAQRQQTQAQLIAEHVEAAVEAARPGLDKIPDPVEPAGDGDLTADEKERLDLCIGGVDLLSTAFWVAGKSLDTMATGRLFRRLPHKLEPERYYETIEEWAWLEHGIKQSRCSKLRAAWPLGEVLSARGYNAPEGQVRELVPLKNRYGLNAGVAMYEVAVQQYGADKVTAGGLRDLVKLLPEELALQDDEDADQIARMLQGVVENAEPKELPASTGIPAAVRRSVDRRALALADTLNRSRIPRAEVERHLLEAFADPEDTTVFDAVLERMRKQKQPK</sequence>
<dbReference type="Proteomes" id="UP001445472">
    <property type="component" value="Unassembled WGS sequence"/>
</dbReference>
<evidence type="ECO:0000313" key="1">
    <source>
        <dbReference type="EMBL" id="MER6616374.1"/>
    </source>
</evidence>
<dbReference type="EMBL" id="JBEPBX010000023">
    <property type="protein sequence ID" value="MER6616374.1"/>
    <property type="molecule type" value="Genomic_DNA"/>
</dbReference>